<proteinExistence type="predicted"/>
<dbReference type="PATRIC" id="fig|1046596.6.peg.1592"/>
<dbReference type="EMBL" id="AYYH01000039">
    <property type="protein sequence ID" value="KRN08946.1"/>
    <property type="molecule type" value="Genomic_DNA"/>
</dbReference>
<dbReference type="Pfam" id="PF06605">
    <property type="entry name" value="Prophage_tail"/>
    <property type="match status" value="1"/>
</dbReference>
<dbReference type="Proteomes" id="UP000050898">
    <property type="component" value="Unassembled WGS sequence"/>
</dbReference>
<accession>A0A0R2DYN0</accession>
<keyword evidence="3" id="KW-1185">Reference proteome</keyword>
<dbReference type="AlphaFoldDB" id="A0A0R2DYN0"/>
<dbReference type="InterPro" id="IPR010572">
    <property type="entry name" value="Tail_dom"/>
</dbReference>
<feature type="domain" description="Tail spike" evidence="1">
    <location>
        <begin position="85"/>
        <end position="302"/>
    </location>
</feature>
<protein>
    <submittedName>
        <fullName evidence="2">Reticulocyte binding protein</fullName>
    </submittedName>
</protein>
<evidence type="ECO:0000313" key="3">
    <source>
        <dbReference type="Proteomes" id="UP000050898"/>
    </source>
</evidence>
<gene>
    <name evidence="2" type="ORF">FD00_GL001510</name>
</gene>
<organism evidence="2 3">
    <name type="scientific">Liquorilactobacillus mali KCTC 3596 = DSM 20444</name>
    <dbReference type="NCBI Taxonomy" id="1046596"/>
    <lineage>
        <taxon>Bacteria</taxon>
        <taxon>Bacillati</taxon>
        <taxon>Bacillota</taxon>
        <taxon>Bacilli</taxon>
        <taxon>Lactobacillales</taxon>
        <taxon>Lactobacillaceae</taxon>
        <taxon>Liquorilactobacillus</taxon>
    </lineage>
</organism>
<comment type="caution">
    <text evidence="2">The sequence shown here is derived from an EMBL/GenBank/DDBJ whole genome shotgun (WGS) entry which is preliminary data.</text>
</comment>
<sequence>MFYDKDGNGYIAQMNLTRTIDVSGNISISGTIFNGDDVLQNIGYGWSFKFQDEKYIISYTKLNDEDNTVEFDAVHKFLWDFSKSVFYESWTGSHTFEAYLSALFSGSGYTYDLQTTVAAFEKDNWGMKNKADLLSDIISDAGVELEISNLKVTIKAQIGSDLTSIARYGINLSDLIEENNISNFATHGKGFGAYYDEDDTSKGRLEVEYTSDLAETYGILDLDPIVDERYTISANLLAAVKTGVDATFAVSVSLNMYDLENAGYPNYDSPQVGDWILAIDEKLNFKRKVRIIKLEEEFDANEKRIGYTVTAGDLSQAEQLQSAQVSATNAIQQLQQDVITVYYSANGKNRTFTGTDDPNTLGLTDLISGDLYWRTNGDKKELWIYDGTRWNQEVSDATGVEISENIATAMADADTAKQNANTAVETANTAISKAQIAIDSADDTADQLTNVSAVANQAKVDSATSLSNSATAMSNATTALSTADSALSKSTANSSSITTINTSIDDINGTLSTKANQTDLDKLTGRVTTSETNITQNAKDIALKANTSDVNTLTSRVSTAESAITVNANAIALKANTTDVNTLTGRVSTAESAITVNANAINTKVSSSDVQNMLTSGGYATQTWTTTQINTTASGINATISNVQTQVTNSAVGTNLLLNTSDYSDNWIWSVYPTIDKSQTPNILHYPSTTVSGSQTSDIVQQSIGTILQSSTTYTASFYAKGTGSFTFYCYANESIK</sequence>
<dbReference type="Gene3D" id="3.55.50.40">
    <property type="match status" value="1"/>
</dbReference>
<dbReference type="Gene3D" id="1.20.5.340">
    <property type="match status" value="1"/>
</dbReference>
<evidence type="ECO:0000313" key="2">
    <source>
        <dbReference type="EMBL" id="KRN08946.1"/>
    </source>
</evidence>
<evidence type="ECO:0000259" key="1">
    <source>
        <dbReference type="Pfam" id="PF06605"/>
    </source>
</evidence>
<reference evidence="2 3" key="1">
    <citation type="journal article" date="2015" name="Genome Announc.">
        <title>Expanding the biotechnology potential of lactobacilli through comparative genomics of 213 strains and associated genera.</title>
        <authorList>
            <person name="Sun Z."/>
            <person name="Harris H.M."/>
            <person name="McCann A."/>
            <person name="Guo C."/>
            <person name="Argimon S."/>
            <person name="Zhang W."/>
            <person name="Yang X."/>
            <person name="Jeffery I.B."/>
            <person name="Cooney J.C."/>
            <person name="Kagawa T.F."/>
            <person name="Liu W."/>
            <person name="Song Y."/>
            <person name="Salvetti E."/>
            <person name="Wrobel A."/>
            <person name="Rasinkangas P."/>
            <person name="Parkhill J."/>
            <person name="Rea M.C."/>
            <person name="O'Sullivan O."/>
            <person name="Ritari J."/>
            <person name="Douillard F.P."/>
            <person name="Paul Ross R."/>
            <person name="Yang R."/>
            <person name="Briner A.E."/>
            <person name="Felis G.E."/>
            <person name="de Vos W.M."/>
            <person name="Barrangou R."/>
            <person name="Klaenhammer T.R."/>
            <person name="Caufield P.W."/>
            <person name="Cui Y."/>
            <person name="Zhang H."/>
            <person name="O'Toole P.W."/>
        </authorList>
    </citation>
    <scope>NUCLEOTIDE SEQUENCE [LARGE SCALE GENOMIC DNA]</scope>
    <source>
        <strain evidence="2 3">DSM 20444</strain>
    </source>
</reference>
<name>A0A0R2DYN0_9LACO</name>